<keyword evidence="14" id="KW-0830">Ubiquinone</keyword>
<evidence type="ECO:0000313" key="22">
    <source>
        <dbReference type="EMBL" id="AEV56620.1"/>
    </source>
</evidence>
<dbReference type="PANTHER" id="PTHR19271:SF16">
    <property type="entry name" value="CYTOCHROME B"/>
    <property type="match status" value="1"/>
</dbReference>
<keyword evidence="16 19" id="KW-0472">Membrane</keyword>
<feature type="transmembrane region" description="Helical" evidence="19">
    <location>
        <begin position="138"/>
        <end position="164"/>
    </location>
</feature>
<dbReference type="GO" id="GO:0045275">
    <property type="term" value="C:respiratory chain complex III"/>
    <property type="evidence" value="ECO:0007669"/>
    <property type="project" value="InterPro"/>
</dbReference>
<gene>
    <name evidence="22" type="primary">CYTB</name>
</gene>
<feature type="binding site" description="axial binding residue" evidence="18">
    <location>
        <position position="81"/>
    </location>
    <ligand>
        <name>heme b</name>
        <dbReference type="ChEBI" id="CHEBI:60344"/>
        <label>b562</label>
    </ligand>
    <ligandPart>
        <name>Fe</name>
        <dbReference type="ChEBI" id="CHEBI:18248"/>
    </ligandPart>
</feature>
<feature type="transmembrane region" description="Helical" evidence="19">
    <location>
        <begin position="344"/>
        <end position="363"/>
    </location>
</feature>
<feature type="binding site" description="axial binding residue" evidence="18">
    <location>
        <position position="194"/>
    </location>
    <ligand>
        <name>heme b</name>
        <dbReference type="ChEBI" id="CHEBI:60344"/>
        <label>b566</label>
    </ligand>
    <ligandPart>
        <name>Fe</name>
        <dbReference type="ChEBI" id="CHEBI:18248"/>
    </ligandPart>
</feature>
<comment type="subcellular location">
    <subcellularLocation>
        <location evidence="2">Mitochondrion inner membrane</location>
        <topology evidence="2">Multi-pass membrane protein</topology>
    </subcellularLocation>
</comment>
<reference evidence="22" key="1">
    <citation type="journal article" date="2015" name="Cladistics">
        <title>Phylogenetic divergences of the true bugs (Insecta: Hemiptera: Heteroptera), with emphasis on the aquatic lineages: the last piece of the aquatic insect jigsaw originated in the Late Permian/Early Triassic.</title>
        <authorList>
            <person name="Wang Y.-H."/>
            <person name="Cui Y."/>
            <person name="Redei D."/>
            <person name="Banar P."/>
            <person name="Xie Q."/>
            <person name="Stys P."/>
            <person name="Damgaard J."/>
            <person name="Chen P.-P."/>
            <person name="Yi W.-B."/>
            <person name="Wang Y."/>
            <person name="Dang K."/>
            <person name="Li C.-R."/>
            <person name="Bu W.-J."/>
        </authorList>
    </citation>
    <scope>NUCLEOTIDE SEQUENCE</scope>
</reference>
<evidence type="ECO:0000256" key="16">
    <source>
        <dbReference type="ARBA" id="ARBA00023136"/>
    </source>
</evidence>
<dbReference type="CDD" id="cd00284">
    <property type="entry name" value="Cytochrome_b_N"/>
    <property type="match status" value="1"/>
</dbReference>
<evidence type="ECO:0000256" key="18">
    <source>
        <dbReference type="PIRSR" id="PIRSR038885-2"/>
    </source>
</evidence>
<feature type="transmembrane region" description="Helical" evidence="19">
    <location>
        <begin position="75"/>
        <end position="95"/>
    </location>
</feature>
<evidence type="ECO:0000256" key="13">
    <source>
        <dbReference type="ARBA" id="ARBA00023004"/>
    </source>
</evidence>
<evidence type="ECO:0000256" key="2">
    <source>
        <dbReference type="ARBA" id="ARBA00004448"/>
    </source>
</evidence>
<evidence type="ECO:0000259" key="21">
    <source>
        <dbReference type="PROSITE" id="PS51003"/>
    </source>
</evidence>
<dbReference type="Pfam" id="PF00032">
    <property type="entry name" value="Cytochrom_B_C"/>
    <property type="match status" value="1"/>
</dbReference>
<keyword evidence="5 19" id="KW-0813">Transport</keyword>
<keyword evidence="8 19" id="KW-0812">Transmembrane</keyword>
<evidence type="ECO:0000256" key="6">
    <source>
        <dbReference type="ARBA" id="ARBA00022617"/>
    </source>
</evidence>
<evidence type="ECO:0000259" key="20">
    <source>
        <dbReference type="PROSITE" id="PS51002"/>
    </source>
</evidence>
<feature type="domain" description="Cytochrome b/b6 C-terminal region profile" evidence="21">
    <location>
        <begin position="208"/>
        <end position="375"/>
    </location>
</feature>
<dbReference type="InterPro" id="IPR027387">
    <property type="entry name" value="Cytb/b6-like_sf"/>
</dbReference>
<organism evidence="22">
    <name type="scientific">Kokeshia sp. NKU02</name>
    <dbReference type="NCBI Taxonomy" id="1124182"/>
    <lineage>
        <taxon>Eukaryota</taxon>
        <taxon>Metazoa</taxon>
        <taxon>Ecdysozoa</taxon>
        <taxon>Arthropoda</taxon>
        <taxon>Hexapoda</taxon>
        <taxon>Insecta</taxon>
        <taxon>Pterygota</taxon>
        <taxon>Neoptera</taxon>
        <taxon>Paraneoptera</taxon>
        <taxon>Hemiptera</taxon>
        <taxon>Heteroptera</taxon>
        <taxon>Schizopteridae</taxon>
        <taxon>Kokeshia</taxon>
    </lineage>
</organism>
<evidence type="ECO:0000256" key="12">
    <source>
        <dbReference type="ARBA" id="ARBA00022989"/>
    </source>
</evidence>
<evidence type="ECO:0000256" key="19">
    <source>
        <dbReference type="RuleBase" id="RU362117"/>
    </source>
</evidence>
<evidence type="ECO:0000256" key="4">
    <source>
        <dbReference type="ARBA" id="ARBA00013531"/>
    </source>
</evidence>
<feature type="transmembrane region" description="Helical" evidence="19">
    <location>
        <begin position="176"/>
        <end position="198"/>
    </location>
</feature>
<dbReference type="InterPro" id="IPR030689">
    <property type="entry name" value="Cytochrome_b"/>
</dbReference>
<keyword evidence="13 18" id="KW-0408">Iron</keyword>
<dbReference type="CDD" id="cd00290">
    <property type="entry name" value="cytochrome_b_C"/>
    <property type="match status" value="1"/>
</dbReference>
<feature type="transmembrane region" description="Helical" evidence="19">
    <location>
        <begin position="227"/>
        <end position="248"/>
    </location>
</feature>
<dbReference type="InterPro" id="IPR048259">
    <property type="entry name" value="Cytochrome_b_N_euk/bac"/>
</dbReference>
<dbReference type="GO" id="GO:0016491">
    <property type="term" value="F:oxidoreductase activity"/>
    <property type="evidence" value="ECO:0007669"/>
    <property type="project" value="UniProtKB-UniRule"/>
</dbReference>
<dbReference type="InterPro" id="IPR048260">
    <property type="entry name" value="Cytochrome_b_C_euk/bac"/>
</dbReference>
<dbReference type="PIRSF" id="PIRSF038885">
    <property type="entry name" value="COB"/>
    <property type="match status" value="1"/>
</dbReference>
<evidence type="ECO:0000256" key="7">
    <source>
        <dbReference type="ARBA" id="ARBA00022660"/>
    </source>
</evidence>
<keyword evidence="12 19" id="KW-1133">Transmembrane helix</keyword>
<keyword evidence="7 19" id="KW-0679">Respiratory chain</keyword>
<feature type="binding site" description="axial binding residue" evidence="18">
    <location>
        <position position="180"/>
    </location>
    <ligand>
        <name>heme b</name>
        <dbReference type="ChEBI" id="CHEBI:60344"/>
        <label>b562</label>
    </ligand>
    <ligandPart>
        <name>Fe</name>
        <dbReference type="ChEBI" id="CHEBI:18248"/>
    </ligandPart>
</feature>
<dbReference type="Pfam" id="PF00033">
    <property type="entry name" value="Cytochrome_B"/>
    <property type="match status" value="1"/>
</dbReference>
<evidence type="ECO:0000256" key="14">
    <source>
        <dbReference type="ARBA" id="ARBA00023075"/>
    </source>
</evidence>
<dbReference type="SUPFAM" id="SSF81342">
    <property type="entry name" value="Transmembrane di-heme cytochromes"/>
    <property type="match status" value="1"/>
</dbReference>
<feature type="transmembrane region" description="Helical" evidence="19">
    <location>
        <begin position="321"/>
        <end position="338"/>
    </location>
</feature>
<evidence type="ECO:0000256" key="9">
    <source>
        <dbReference type="ARBA" id="ARBA00022723"/>
    </source>
</evidence>
<feature type="binding site" evidence="17">
    <location>
        <position position="199"/>
    </location>
    <ligand>
        <name>a ubiquinone</name>
        <dbReference type="ChEBI" id="CHEBI:16389"/>
    </ligand>
</feature>
<dbReference type="InterPro" id="IPR016174">
    <property type="entry name" value="Di-haem_cyt_TM"/>
</dbReference>
<evidence type="ECO:0000256" key="1">
    <source>
        <dbReference type="ARBA" id="ARBA00002566"/>
    </source>
</evidence>
<name>A0A109NGX4_9HEMI</name>
<evidence type="ECO:0000256" key="11">
    <source>
        <dbReference type="ARBA" id="ARBA00022982"/>
    </source>
</evidence>
<keyword evidence="10" id="KW-0999">Mitochondrion inner membrane</keyword>
<dbReference type="GO" id="GO:0005743">
    <property type="term" value="C:mitochondrial inner membrane"/>
    <property type="evidence" value="ECO:0007669"/>
    <property type="project" value="UniProtKB-SubCell"/>
</dbReference>
<sequence>MKMPNYLLFNMVNKSLINLPTSSSISLWWNFGSLLSMSLAMQIMTGVFLAMHYTTDINLAFNSIIHIIRDVNNGWLMRNAHSNGASLFFICIYIHMGRGMYYGLYKSSSTWESGTMLYIMVMMTAFLGYVLPWGQMSFWGVTVITNLLSAIPYIGNTIVNWLWGGFSINNATLTRFFTLHFIMPFIMTAAVMMHLMFLHQKGSKNPLGTNSDFDKVPFHPYFTMKDYMGVMITMLMFMLLNFMEPLLLMDPENFTPANPMVTPPHIQPEWYFLFAYTILRSIPNKLGGVTMMAMSITMIMMIPMIFYNKMTTMKFYPVSKMMNWMFINTFILLSWIGTQPAEEPYIFTGQAMMISYFMFFPMNMMMMNMWDKMTN</sequence>
<dbReference type="GO" id="GO:0008121">
    <property type="term" value="F:quinol-cytochrome-c reductase activity"/>
    <property type="evidence" value="ECO:0007669"/>
    <property type="project" value="InterPro"/>
</dbReference>
<dbReference type="GO" id="GO:0006122">
    <property type="term" value="P:mitochondrial electron transport, ubiquinol to cytochrome c"/>
    <property type="evidence" value="ECO:0007669"/>
    <property type="project" value="TreeGrafter"/>
</dbReference>
<evidence type="ECO:0000256" key="10">
    <source>
        <dbReference type="ARBA" id="ARBA00022792"/>
    </source>
</evidence>
<comment type="subunit">
    <text evidence="3">The main subunits of complex b-c1 are: cytochrome b, cytochrome c1 and the Rieske protein.</text>
</comment>
<evidence type="ECO:0000256" key="15">
    <source>
        <dbReference type="ARBA" id="ARBA00023128"/>
    </source>
</evidence>
<dbReference type="InterPro" id="IPR005798">
    <property type="entry name" value="Cyt_b/b6_C"/>
</dbReference>
<feature type="binding site" description="axial binding residue" evidence="18">
    <location>
        <position position="95"/>
    </location>
    <ligand>
        <name>heme b</name>
        <dbReference type="ChEBI" id="CHEBI:60344"/>
        <label>b566</label>
    </ligand>
    <ligandPart>
        <name>Fe</name>
        <dbReference type="ChEBI" id="CHEBI:18248"/>
    </ligandPart>
</feature>
<feature type="transmembrane region" description="Helical" evidence="19">
    <location>
        <begin position="28"/>
        <end position="54"/>
    </location>
</feature>
<comment type="cofactor">
    <cofactor evidence="19">
        <name>heme b</name>
        <dbReference type="ChEBI" id="CHEBI:60344"/>
    </cofactor>
    <text evidence="19">Binds 2 heme groups non-covalently.</text>
</comment>
<comment type="cofactor">
    <cofactor evidence="18">
        <name>heme</name>
        <dbReference type="ChEBI" id="CHEBI:30413"/>
    </cofactor>
    <text evidence="18">Binds 2 heme groups non-covalently.</text>
</comment>
<dbReference type="AlphaFoldDB" id="A0A109NGX4"/>
<feature type="domain" description="Cytochrome b/b6 N-terminal region profile" evidence="20">
    <location>
        <begin position="1"/>
        <end position="207"/>
    </location>
</feature>
<dbReference type="InterPro" id="IPR036150">
    <property type="entry name" value="Cyt_b/b6_C_sf"/>
</dbReference>
<evidence type="ECO:0000256" key="17">
    <source>
        <dbReference type="PIRSR" id="PIRSR038885-1"/>
    </source>
</evidence>
<feature type="transmembrane region" description="Helical" evidence="19">
    <location>
        <begin position="289"/>
        <end position="309"/>
    </location>
</feature>
<evidence type="ECO:0000256" key="3">
    <source>
        <dbReference type="ARBA" id="ARBA00011649"/>
    </source>
</evidence>
<comment type="function">
    <text evidence="1 19">Component of the ubiquinol-cytochrome c reductase complex (complex III or cytochrome b-c1 complex) that is part of the mitochondrial respiratory chain. The b-c1 complex mediates electron transfer from ubiquinol to cytochrome c. Contributes to the generation of a proton gradient across the mitochondrial membrane that is then used for ATP synthesis.</text>
</comment>
<feature type="transmembrane region" description="Helical" evidence="19">
    <location>
        <begin position="115"/>
        <end position="131"/>
    </location>
</feature>
<dbReference type="EMBL" id="JN989542">
    <property type="protein sequence ID" value="AEV56620.1"/>
    <property type="molecule type" value="Genomic_DNA"/>
</dbReference>
<dbReference type="Gene3D" id="1.20.810.10">
    <property type="entry name" value="Cytochrome Bc1 Complex, Chain C"/>
    <property type="match status" value="1"/>
</dbReference>
<keyword evidence="11 19" id="KW-0249">Electron transport</keyword>
<dbReference type="PANTHER" id="PTHR19271">
    <property type="entry name" value="CYTOCHROME B"/>
    <property type="match status" value="1"/>
</dbReference>
<dbReference type="PROSITE" id="PS51003">
    <property type="entry name" value="CYTB_CTER"/>
    <property type="match status" value="1"/>
</dbReference>
<proteinExistence type="inferred from homology"/>
<dbReference type="PROSITE" id="PS51002">
    <property type="entry name" value="CYTB_NTER"/>
    <property type="match status" value="1"/>
</dbReference>
<evidence type="ECO:0000256" key="8">
    <source>
        <dbReference type="ARBA" id="ARBA00022692"/>
    </source>
</evidence>
<protein>
    <recommendedName>
        <fullName evidence="4 19">Cytochrome b</fullName>
    </recommendedName>
</protein>
<keyword evidence="6 18" id="KW-0349">Heme</keyword>
<comment type="similarity">
    <text evidence="19">Belongs to the cytochrome b family.</text>
</comment>
<dbReference type="InterPro" id="IPR005797">
    <property type="entry name" value="Cyt_b/b6_N"/>
</dbReference>
<evidence type="ECO:0000256" key="5">
    <source>
        <dbReference type="ARBA" id="ARBA00022448"/>
    </source>
</evidence>
<keyword evidence="9 18" id="KW-0479">Metal-binding</keyword>
<dbReference type="SUPFAM" id="SSF81648">
    <property type="entry name" value="a domain/subunit of cytochrome bc1 complex (Ubiquinol-cytochrome c reductase)"/>
    <property type="match status" value="1"/>
</dbReference>
<accession>A0A109NGX4</accession>
<keyword evidence="15 19" id="KW-0496">Mitochondrion</keyword>
<geneLocation type="mitochondrion" evidence="22"/>
<dbReference type="GO" id="GO:0046872">
    <property type="term" value="F:metal ion binding"/>
    <property type="evidence" value="ECO:0007669"/>
    <property type="project" value="UniProtKB-UniRule"/>
</dbReference>